<dbReference type="InterPro" id="IPR003661">
    <property type="entry name" value="HisK_dim/P_dom"/>
</dbReference>
<evidence type="ECO:0000256" key="3">
    <source>
        <dbReference type="ARBA" id="ARBA00022553"/>
    </source>
</evidence>
<dbReference type="SMART" id="SM00448">
    <property type="entry name" value="REC"/>
    <property type="match status" value="1"/>
</dbReference>
<dbReference type="InterPro" id="IPR000014">
    <property type="entry name" value="PAS"/>
</dbReference>
<dbReference type="InterPro" id="IPR035965">
    <property type="entry name" value="PAS-like_dom_sf"/>
</dbReference>
<keyword evidence="9" id="KW-1185">Reference proteome</keyword>
<comment type="caution">
    <text evidence="8">The sequence shown here is derived from an EMBL/GenBank/DDBJ whole genome shotgun (WGS) entry which is preliminary data.</text>
</comment>
<evidence type="ECO:0000313" key="9">
    <source>
        <dbReference type="Proteomes" id="UP000215405"/>
    </source>
</evidence>
<evidence type="ECO:0000256" key="4">
    <source>
        <dbReference type="PROSITE-ProRule" id="PRU00169"/>
    </source>
</evidence>
<dbReference type="PANTHER" id="PTHR43065:SF42">
    <property type="entry name" value="TWO-COMPONENT SENSOR PPRA"/>
    <property type="match status" value="1"/>
</dbReference>
<evidence type="ECO:0000259" key="5">
    <source>
        <dbReference type="PROSITE" id="PS50109"/>
    </source>
</evidence>
<dbReference type="EMBL" id="NBYO01000002">
    <property type="protein sequence ID" value="OXT00791.1"/>
    <property type="molecule type" value="Genomic_DNA"/>
</dbReference>
<feature type="domain" description="Histidine kinase" evidence="5">
    <location>
        <begin position="292"/>
        <end position="501"/>
    </location>
</feature>
<dbReference type="InterPro" id="IPR036890">
    <property type="entry name" value="HATPase_C_sf"/>
</dbReference>
<dbReference type="CDD" id="cd00082">
    <property type="entry name" value="HisKA"/>
    <property type="match status" value="1"/>
</dbReference>
<dbReference type="Gene3D" id="3.40.50.2300">
    <property type="match status" value="1"/>
</dbReference>
<proteinExistence type="predicted"/>
<dbReference type="SMART" id="SM00388">
    <property type="entry name" value="HisKA"/>
    <property type="match status" value="1"/>
</dbReference>
<dbReference type="InterPro" id="IPR001789">
    <property type="entry name" value="Sig_transdc_resp-reg_receiver"/>
</dbReference>
<dbReference type="AlphaFoldDB" id="A0A231UYB5"/>
<dbReference type="InterPro" id="IPR011006">
    <property type="entry name" value="CheY-like_superfamily"/>
</dbReference>
<dbReference type="Pfam" id="PF08448">
    <property type="entry name" value="PAS_4"/>
    <property type="match status" value="1"/>
</dbReference>
<dbReference type="PROSITE" id="PS50109">
    <property type="entry name" value="HIS_KIN"/>
    <property type="match status" value="1"/>
</dbReference>
<dbReference type="CDD" id="cd00130">
    <property type="entry name" value="PAS"/>
    <property type="match status" value="1"/>
</dbReference>
<evidence type="ECO:0000256" key="1">
    <source>
        <dbReference type="ARBA" id="ARBA00000085"/>
    </source>
</evidence>
<dbReference type="Gene3D" id="3.30.450.20">
    <property type="entry name" value="PAS domain"/>
    <property type="match status" value="2"/>
</dbReference>
<protein>
    <recommendedName>
        <fullName evidence="2">histidine kinase</fullName>
        <ecNumber evidence="2">2.7.13.3</ecNumber>
    </recommendedName>
</protein>
<dbReference type="PROSITE" id="PS50110">
    <property type="entry name" value="RESPONSE_REGULATORY"/>
    <property type="match status" value="1"/>
</dbReference>
<dbReference type="SMART" id="SM00091">
    <property type="entry name" value="PAS"/>
    <property type="match status" value="2"/>
</dbReference>
<dbReference type="InterPro" id="IPR013656">
    <property type="entry name" value="PAS_4"/>
</dbReference>
<dbReference type="PROSITE" id="PS50112">
    <property type="entry name" value="PAS"/>
    <property type="match status" value="1"/>
</dbReference>
<dbReference type="SUPFAM" id="SSF47384">
    <property type="entry name" value="Homodimeric domain of signal transducing histidine kinase"/>
    <property type="match status" value="1"/>
</dbReference>
<comment type="catalytic activity">
    <reaction evidence="1">
        <text>ATP + protein L-histidine = ADP + protein N-phospho-L-histidine.</text>
        <dbReference type="EC" id="2.7.13.3"/>
    </reaction>
</comment>
<dbReference type="InterPro" id="IPR004358">
    <property type="entry name" value="Sig_transdc_His_kin-like_C"/>
</dbReference>
<dbReference type="PANTHER" id="PTHR43065">
    <property type="entry name" value="SENSOR HISTIDINE KINASE"/>
    <property type="match status" value="1"/>
</dbReference>
<dbReference type="GO" id="GO:0000155">
    <property type="term" value="F:phosphorelay sensor kinase activity"/>
    <property type="evidence" value="ECO:0007669"/>
    <property type="project" value="InterPro"/>
</dbReference>
<dbReference type="Gene3D" id="1.10.287.130">
    <property type="match status" value="1"/>
</dbReference>
<name>A0A231UYB5_9HYPH</name>
<accession>A0A231UYB5</accession>
<dbReference type="Gene3D" id="3.30.565.10">
    <property type="entry name" value="Histidine kinase-like ATPase, C-terminal domain"/>
    <property type="match status" value="1"/>
</dbReference>
<sequence>MREEACGAMSVEFLPDTLDMLKAGLDRIDQGLTLFDADLRLVFVNERACDLLDLPEELSRPGTPFEALIRWNAMRGEYGAGEVEDMVAERVRTARLFRSHTLERVRPNGVVLNVSGWPLPGGGFATLYSDITVQRRRELELERRILKRTEELRQSEERLRSIASEVPAGIAYLDVDGIFRFVNRRFARAYQLDMHDLVGRSERDILSPDTWARVQPFFARARMGDAQTFDIPIHFPDGRTLETRTFLRPDRAADDSVNGFYVLTVNITREKMAATALAQAQKMETLGQLSSGIAHDFNNLLTIILGNLKPLAERIGDDDLRREMVDPAIRATRRGADLMRRLLAVARRQPLSPVPIDLCDCARTIADLVRPSIGEDTELVLDCGSDTPLAHADPALLETSLINLVINAADAIGGRGTITIGTQAGIDGTVAITVSDDGEGMDETRRARIFEPFYSTKPGQERSGLGLTMVQGFVTDSGGTIAVASEPGEGTVFTLTLPAADLSANASGAEQEDGVAGATPTFPLTGKLVLLVDDEEAVRHVLRRDLVASGAHVLEASNGAEALDLLEGVPGIAAVVSDVSMPVMGGLALAVAIRRSWPTLPVALLSGYGAEAMDGALPAGVPLMHKPVDAAGIAATLAIAVARVEEMRNADRETMN</sequence>
<feature type="domain" description="Response regulatory" evidence="6">
    <location>
        <begin position="528"/>
        <end position="641"/>
    </location>
</feature>
<dbReference type="InterPro" id="IPR005467">
    <property type="entry name" value="His_kinase_dom"/>
</dbReference>
<feature type="modified residue" description="4-aspartylphosphate" evidence="4">
    <location>
        <position position="578"/>
    </location>
</feature>
<reference evidence="9" key="1">
    <citation type="journal article" date="2017" name="Int. J. Syst. Evol. Microbiol.">
        <title>Notoacmeibacter marinus gen. nov., sp. nov., isolated from the gut of a limpet and proposal of Notoacmeibacteraceae fam. nov. in the order Rhizobiales of the class Alphaproteobacteria.</title>
        <authorList>
            <person name="Huang Z."/>
            <person name="Guo F."/>
            <person name="Lai Q."/>
        </authorList>
    </citation>
    <scope>NUCLEOTIDE SEQUENCE [LARGE SCALE GENOMIC DNA]</scope>
    <source>
        <strain evidence="9">XMTR2A4</strain>
    </source>
</reference>
<dbReference type="Pfam" id="PF00072">
    <property type="entry name" value="Response_reg"/>
    <property type="match status" value="1"/>
</dbReference>
<organism evidence="8 9">
    <name type="scientific">Notoacmeibacter marinus</name>
    <dbReference type="NCBI Taxonomy" id="1876515"/>
    <lineage>
        <taxon>Bacteria</taxon>
        <taxon>Pseudomonadati</taxon>
        <taxon>Pseudomonadota</taxon>
        <taxon>Alphaproteobacteria</taxon>
        <taxon>Hyphomicrobiales</taxon>
        <taxon>Notoacmeibacteraceae</taxon>
        <taxon>Notoacmeibacter</taxon>
    </lineage>
</organism>
<dbReference type="InterPro" id="IPR036097">
    <property type="entry name" value="HisK_dim/P_sf"/>
</dbReference>
<gene>
    <name evidence="8" type="ORF">B7H23_11990</name>
</gene>
<keyword evidence="3 4" id="KW-0597">Phosphoprotein</keyword>
<dbReference type="Proteomes" id="UP000215405">
    <property type="component" value="Unassembled WGS sequence"/>
</dbReference>
<dbReference type="SUPFAM" id="SSF55785">
    <property type="entry name" value="PYP-like sensor domain (PAS domain)"/>
    <property type="match status" value="2"/>
</dbReference>
<dbReference type="NCBIfam" id="TIGR00229">
    <property type="entry name" value="sensory_box"/>
    <property type="match status" value="1"/>
</dbReference>
<feature type="domain" description="PAS" evidence="7">
    <location>
        <begin position="155"/>
        <end position="225"/>
    </location>
</feature>
<dbReference type="SUPFAM" id="SSF52172">
    <property type="entry name" value="CheY-like"/>
    <property type="match status" value="1"/>
</dbReference>
<evidence type="ECO:0000259" key="6">
    <source>
        <dbReference type="PROSITE" id="PS50110"/>
    </source>
</evidence>
<evidence type="ECO:0000256" key="2">
    <source>
        <dbReference type="ARBA" id="ARBA00012438"/>
    </source>
</evidence>
<dbReference type="Pfam" id="PF02518">
    <property type="entry name" value="HATPase_c"/>
    <property type="match status" value="1"/>
</dbReference>
<dbReference type="InterPro" id="IPR003594">
    <property type="entry name" value="HATPase_dom"/>
</dbReference>
<dbReference type="SUPFAM" id="SSF55874">
    <property type="entry name" value="ATPase domain of HSP90 chaperone/DNA topoisomerase II/histidine kinase"/>
    <property type="match status" value="1"/>
</dbReference>
<dbReference type="Pfam" id="PF00512">
    <property type="entry name" value="HisKA"/>
    <property type="match status" value="1"/>
</dbReference>
<dbReference type="EC" id="2.7.13.3" evidence="2"/>
<dbReference type="PRINTS" id="PR00344">
    <property type="entry name" value="BCTRLSENSOR"/>
</dbReference>
<evidence type="ECO:0000259" key="7">
    <source>
        <dbReference type="PROSITE" id="PS50112"/>
    </source>
</evidence>
<dbReference type="SMART" id="SM00387">
    <property type="entry name" value="HATPase_c"/>
    <property type="match status" value="1"/>
</dbReference>
<dbReference type="Pfam" id="PF12860">
    <property type="entry name" value="PAS_7"/>
    <property type="match status" value="1"/>
</dbReference>
<evidence type="ECO:0000313" key="8">
    <source>
        <dbReference type="EMBL" id="OXT00791.1"/>
    </source>
</evidence>